<evidence type="ECO:0000313" key="4">
    <source>
        <dbReference type="Proteomes" id="UP000030889"/>
    </source>
</evidence>
<protein>
    <recommendedName>
        <fullName evidence="5">SPOR domain-containing protein</fullName>
    </recommendedName>
</protein>
<evidence type="ECO:0008006" key="5">
    <source>
        <dbReference type="Google" id="ProtNLM"/>
    </source>
</evidence>
<accession>A0ABR4YI10</accession>
<proteinExistence type="predicted"/>
<feature type="compositionally biased region" description="Polar residues" evidence="1">
    <location>
        <begin position="197"/>
        <end position="215"/>
    </location>
</feature>
<dbReference type="RefSeq" id="WP_035473392.1">
    <property type="nucleotide sequence ID" value="NZ_JRGF01000007.1"/>
</dbReference>
<organism evidence="3 4">
    <name type="scientific">Alistipes inops</name>
    <dbReference type="NCBI Taxonomy" id="1501391"/>
    <lineage>
        <taxon>Bacteria</taxon>
        <taxon>Pseudomonadati</taxon>
        <taxon>Bacteroidota</taxon>
        <taxon>Bacteroidia</taxon>
        <taxon>Bacteroidales</taxon>
        <taxon>Rikenellaceae</taxon>
        <taxon>Alistipes</taxon>
    </lineage>
</organism>
<dbReference type="EMBL" id="JRGF01000007">
    <property type="protein sequence ID" value="KHE41903.1"/>
    <property type="molecule type" value="Genomic_DNA"/>
</dbReference>
<keyword evidence="2" id="KW-0472">Membrane</keyword>
<feature type="transmembrane region" description="Helical" evidence="2">
    <location>
        <begin position="124"/>
        <end position="144"/>
    </location>
</feature>
<keyword evidence="2" id="KW-0812">Transmembrane</keyword>
<evidence type="ECO:0000313" key="3">
    <source>
        <dbReference type="EMBL" id="KHE41903.1"/>
    </source>
</evidence>
<gene>
    <name evidence="3" type="ORF">LG35_06555</name>
</gene>
<name>A0ABR4YI10_9BACT</name>
<dbReference type="Proteomes" id="UP000030889">
    <property type="component" value="Unassembled WGS sequence"/>
</dbReference>
<reference evidence="3 4" key="1">
    <citation type="submission" date="2014-09" db="EMBL/GenBank/DDBJ databases">
        <title>Alistipes sp. 627, sp. nov., a novel member of the family Rikenellaceae isolated from human faeces.</title>
        <authorList>
            <person name="Shkoporov A.N."/>
            <person name="Chaplin A.V."/>
            <person name="Motuzova O.V."/>
            <person name="Kafarskaia L.I."/>
            <person name="Khokhlova E.V."/>
            <person name="Efimov B.A."/>
        </authorList>
    </citation>
    <scope>NUCLEOTIDE SEQUENCE [LARGE SCALE GENOMIC DNA]</scope>
    <source>
        <strain evidence="3 4">627</strain>
    </source>
</reference>
<comment type="caution">
    <text evidence="3">The sequence shown here is derived from an EMBL/GenBank/DDBJ whole genome shotgun (WGS) entry which is preliminary data.</text>
</comment>
<evidence type="ECO:0000256" key="2">
    <source>
        <dbReference type="SAM" id="Phobius"/>
    </source>
</evidence>
<sequence>MNAIEKTIFDTLAAGRGINLPGIGALYVEQKPAEFISGKSLRPPYNRIAFSPAENPAYPSAGTLEGYEEWALHSQQEGDVREINGVGVLRGGVFYPAVELYELLNPQGTEPVPVKPRYGTGRKLLIGIGVIAVAALVMAVVVQISRFADRKADTGETPAAIRIAREEAAGASSRGESTIAPAVAEEVKEETVADNRTVGTTTGKNAETENRSAGTVATATDMENSTANDAIADEIQRSLEEYASPNVASGPEFHLVAGVFSDPANADRLIAADPLGIGSANYRKVGFSGGKTLVSVFSSTDRAAVEARKRALAGVNNELWIYEKP</sequence>
<keyword evidence="4" id="KW-1185">Reference proteome</keyword>
<keyword evidence="2" id="KW-1133">Transmembrane helix</keyword>
<feature type="region of interest" description="Disordered" evidence="1">
    <location>
        <begin position="186"/>
        <end position="215"/>
    </location>
</feature>
<evidence type="ECO:0000256" key="1">
    <source>
        <dbReference type="SAM" id="MobiDB-lite"/>
    </source>
</evidence>